<organism evidence="2 3">
    <name type="scientific">Lactobacillus nasalidis</name>
    <dbReference type="NCBI Taxonomy" id="2797258"/>
    <lineage>
        <taxon>Bacteria</taxon>
        <taxon>Bacillati</taxon>
        <taxon>Bacillota</taxon>
        <taxon>Bacilli</taxon>
        <taxon>Lactobacillales</taxon>
        <taxon>Lactobacillaceae</taxon>
        <taxon>Lactobacillus</taxon>
    </lineage>
</organism>
<accession>A0ABQ3W6H9</accession>
<reference evidence="3" key="1">
    <citation type="submission" date="2021-01" db="EMBL/GenBank/DDBJ databases">
        <title>Draft genome sequence of Nasalis larvatus strain YZ03.</title>
        <authorList>
            <person name="Suzuki-Hashido N."/>
            <person name="Tsuchida S."/>
            <person name="Hayakawa T."/>
        </authorList>
    </citation>
    <scope>NUCLEOTIDE SEQUENCE [LARGE SCALE GENOMIC DNA]</scope>
    <source>
        <strain evidence="3">YZ03</strain>
    </source>
</reference>
<comment type="caution">
    <text evidence="2">The sequence shown here is derived from an EMBL/GenBank/DDBJ whole genome shotgun (WGS) entry which is preliminary data.</text>
</comment>
<dbReference type="Proteomes" id="UP000616547">
    <property type="component" value="Unassembled WGS sequence"/>
</dbReference>
<sequence length="69" mass="8121">MMDPTSVWGLNDDDYSRRQNPEEQKRQAEESEPALDADPSSTISQIDITTDYDDDDDDEIPFFKHRRDR</sequence>
<feature type="compositionally biased region" description="Basic and acidic residues" evidence="1">
    <location>
        <begin position="14"/>
        <end position="29"/>
    </location>
</feature>
<feature type="compositionally biased region" description="Low complexity" evidence="1">
    <location>
        <begin position="38"/>
        <end position="49"/>
    </location>
</feature>
<evidence type="ECO:0000256" key="1">
    <source>
        <dbReference type="SAM" id="MobiDB-lite"/>
    </source>
</evidence>
<protein>
    <recommendedName>
        <fullName evidence="4">Cell division protein FtsZ</fullName>
    </recommendedName>
</protein>
<name>A0ABQ3W6H9_9LACO</name>
<evidence type="ECO:0000313" key="2">
    <source>
        <dbReference type="EMBL" id="GHW01324.1"/>
    </source>
</evidence>
<evidence type="ECO:0008006" key="4">
    <source>
        <dbReference type="Google" id="ProtNLM"/>
    </source>
</evidence>
<evidence type="ECO:0000313" key="3">
    <source>
        <dbReference type="Proteomes" id="UP000616547"/>
    </source>
</evidence>
<proteinExistence type="predicted"/>
<feature type="region of interest" description="Disordered" evidence="1">
    <location>
        <begin position="1"/>
        <end position="69"/>
    </location>
</feature>
<gene>
    <name evidence="2" type="ORF">lacNasYZ03_10110</name>
</gene>
<keyword evidence="3" id="KW-1185">Reference proteome</keyword>
<dbReference type="EMBL" id="BOCI01000282">
    <property type="protein sequence ID" value="GHW01324.1"/>
    <property type="molecule type" value="Genomic_DNA"/>
</dbReference>
<feature type="compositionally biased region" description="Acidic residues" evidence="1">
    <location>
        <begin position="50"/>
        <end position="60"/>
    </location>
</feature>